<feature type="compositionally biased region" description="Basic and acidic residues" evidence="1">
    <location>
        <begin position="152"/>
        <end position="162"/>
    </location>
</feature>
<evidence type="ECO:0000313" key="2">
    <source>
        <dbReference type="EMBL" id="GMR62356.1"/>
    </source>
</evidence>
<gene>
    <name evidence="2" type="ORF">PMAYCL1PPCAC_32551</name>
</gene>
<feature type="compositionally biased region" description="Basic and acidic residues" evidence="1">
    <location>
        <begin position="215"/>
        <end position="224"/>
    </location>
</feature>
<evidence type="ECO:0000313" key="3">
    <source>
        <dbReference type="Proteomes" id="UP001328107"/>
    </source>
</evidence>
<feature type="compositionally biased region" description="Acidic residues" evidence="1">
    <location>
        <begin position="135"/>
        <end position="144"/>
    </location>
</feature>
<reference evidence="3" key="1">
    <citation type="submission" date="2022-10" db="EMBL/GenBank/DDBJ databases">
        <title>Genome assembly of Pristionchus species.</title>
        <authorList>
            <person name="Yoshida K."/>
            <person name="Sommer R.J."/>
        </authorList>
    </citation>
    <scope>NUCLEOTIDE SEQUENCE [LARGE SCALE GENOMIC DNA]</scope>
    <source>
        <strain evidence="3">RS5460</strain>
    </source>
</reference>
<name>A0AAN5IG70_9BILA</name>
<accession>A0AAN5IG70</accession>
<dbReference type="AlphaFoldDB" id="A0AAN5IG70"/>
<dbReference type="EMBL" id="BTRK01000006">
    <property type="protein sequence ID" value="GMR62356.1"/>
    <property type="molecule type" value="Genomic_DNA"/>
</dbReference>
<comment type="caution">
    <text evidence="2">The sequence shown here is derived from an EMBL/GenBank/DDBJ whole genome shotgun (WGS) entry which is preliminary data.</text>
</comment>
<protein>
    <submittedName>
        <fullName evidence="2">Uncharacterized protein</fullName>
    </submittedName>
</protein>
<evidence type="ECO:0000256" key="1">
    <source>
        <dbReference type="SAM" id="MobiDB-lite"/>
    </source>
</evidence>
<organism evidence="2 3">
    <name type="scientific">Pristionchus mayeri</name>
    <dbReference type="NCBI Taxonomy" id="1317129"/>
    <lineage>
        <taxon>Eukaryota</taxon>
        <taxon>Metazoa</taxon>
        <taxon>Ecdysozoa</taxon>
        <taxon>Nematoda</taxon>
        <taxon>Chromadorea</taxon>
        <taxon>Rhabditida</taxon>
        <taxon>Rhabditina</taxon>
        <taxon>Diplogasteromorpha</taxon>
        <taxon>Diplogasteroidea</taxon>
        <taxon>Neodiplogasteridae</taxon>
        <taxon>Pristionchus</taxon>
    </lineage>
</organism>
<sequence length="224" mass="24639">MSSIRHGSLLYKGRNYLEFFASDEERPRVPRPKCRKSALPVIKDDAGAGSSTSGVEKKDEVEIEPDFTSEAGSSYELEDERAKKCKSNEELKALEDRRSTRMKSRSKSSTPEPPDMRDQADDDGIPITDGNLDISFEDDDDEAEMNNSPSKEPPKKRTRETTPPEAGMEGDAQAGSGKETIVLAETGEASRTDSASPVLPAIAPPPAKRRRGRPKKADNERENT</sequence>
<feature type="compositionally biased region" description="Basic and acidic residues" evidence="1">
    <location>
        <begin position="80"/>
        <end position="99"/>
    </location>
</feature>
<keyword evidence="3" id="KW-1185">Reference proteome</keyword>
<dbReference type="Proteomes" id="UP001328107">
    <property type="component" value="Unassembled WGS sequence"/>
</dbReference>
<feature type="region of interest" description="Disordered" evidence="1">
    <location>
        <begin position="22"/>
        <end position="224"/>
    </location>
</feature>
<feature type="non-terminal residue" evidence="2">
    <location>
        <position position="224"/>
    </location>
</feature>
<proteinExistence type="predicted"/>